<dbReference type="EMBL" id="JAAXKY010000094">
    <property type="protein sequence ID" value="NMH80240.1"/>
    <property type="molecule type" value="Genomic_DNA"/>
</dbReference>
<dbReference type="RefSeq" id="WP_169398296.1">
    <property type="nucleotide sequence ID" value="NZ_BAAAJH010000018.1"/>
</dbReference>
<sequence length="222" mass="22415">MSERAGGSPARTLAVAGYLADDVVRSQRYLLPLLVYVAVLGVLFGGDPGEPPGAWPASALALYPMAAWLAVIVANTEDPVQRTVTVAAAGGVVPVVTGTLLVGLAGDLLLVALPMGWPVVFGGHPYPPSVLLLGGVAHLACAVTGTAVGLLCARPLVERIGWSFCLGTAIVVVTAVQPWLPPVGVAVGALAALGPPPFAAAVLSLVLALGAAAVVWTVERRR</sequence>
<comment type="caution">
    <text evidence="2">The sequence shown here is derived from an EMBL/GenBank/DDBJ whole genome shotgun (WGS) entry which is preliminary data.</text>
</comment>
<feature type="transmembrane region" description="Helical" evidence="1">
    <location>
        <begin position="130"/>
        <end position="153"/>
    </location>
</feature>
<keyword evidence="1" id="KW-0472">Membrane</keyword>
<gene>
    <name evidence="2" type="ORF">HF577_24530</name>
</gene>
<accession>A0ABX1RMA6</accession>
<feature type="transmembrane region" description="Helical" evidence="1">
    <location>
        <begin position="86"/>
        <end position="110"/>
    </location>
</feature>
<evidence type="ECO:0000313" key="3">
    <source>
        <dbReference type="Proteomes" id="UP001296706"/>
    </source>
</evidence>
<evidence type="ECO:0008006" key="4">
    <source>
        <dbReference type="Google" id="ProtNLM"/>
    </source>
</evidence>
<feature type="transmembrane region" description="Helical" evidence="1">
    <location>
        <begin position="160"/>
        <end position="180"/>
    </location>
</feature>
<keyword evidence="1" id="KW-1133">Transmembrane helix</keyword>
<keyword evidence="1" id="KW-0812">Transmembrane</keyword>
<reference evidence="2 3" key="1">
    <citation type="submission" date="2020-04" db="EMBL/GenBank/DDBJ databases">
        <authorList>
            <person name="Klaysubun C."/>
            <person name="Duangmal K."/>
            <person name="Lipun K."/>
        </authorList>
    </citation>
    <scope>NUCLEOTIDE SEQUENCE [LARGE SCALE GENOMIC DNA]</scope>
    <source>
        <strain evidence="2 3">JCM 11839</strain>
    </source>
</reference>
<name>A0ABX1RMA6_9PSEU</name>
<evidence type="ECO:0000313" key="2">
    <source>
        <dbReference type="EMBL" id="NMH80240.1"/>
    </source>
</evidence>
<evidence type="ECO:0000256" key="1">
    <source>
        <dbReference type="SAM" id="Phobius"/>
    </source>
</evidence>
<keyword evidence="3" id="KW-1185">Reference proteome</keyword>
<feature type="transmembrane region" description="Helical" evidence="1">
    <location>
        <begin position="200"/>
        <end position="218"/>
    </location>
</feature>
<protein>
    <recommendedName>
        <fullName evidence="4">Integral membrane protein</fullName>
    </recommendedName>
</protein>
<dbReference type="Proteomes" id="UP001296706">
    <property type="component" value="Unassembled WGS sequence"/>
</dbReference>
<proteinExistence type="predicted"/>
<feature type="transmembrane region" description="Helical" evidence="1">
    <location>
        <begin position="52"/>
        <end position="74"/>
    </location>
</feature>
<organism evidence="2 3">
    <name type="scientific">Pseudonocardia xinjiangensis</name>
    <dbReference type="NCBI Taxonomy" id="75289"/>
    <lineage>
        <taxon>Bacteria</taxon>
        <taxon>Bacillati</taxon>
        <taxon>Actinomycetota</taxon>
        <taxon>Actinomycetes</taxon>
        <taxon>Pseudonocardiales</taxon>
        <taxon>Pseudonocardiaceae</taxon>
        <taxon>Pseudonocardia</taxon>
    </lineage>
</organism>
<feature type="transmembrane region" description="Helical" evidence="1">
    <location>
        <begin position="29"/>
        <end position="46"/>
    </location>
</feature>